<protein>
    <submittedName>
        <fullName evidence="2">Prohibitin-3, mitochondrial</fullName>
    </submittedName>
</protein>
<comment type="similarity">
    <text evidence="1">Belongs to the prohibitin family.</text>
</comment>
<proteinExistence type="inferred from homology"/>
<dbReference type="InterPro" id="IPR000163">
    <property type="entry name" value="Prohibitin"/>
</dbReference>
<reference evidence="2" key="1">
    <citation type="submission" date="2016-07" db="EMBL/GenBank/DDBJ databases">
        <title>De novo transcriptome assembly of four accessions of the metal hyperaccumulator plant Noccaea caerulescens.</title>
        <authorList>
            <person name="Blande D."/>
            <person name="Halimaa P."/>
            <person name="Tervahauta A.I."/>
            <person name="Aarts M.G."/>
            <person name="Karenlampi S.O."/>
        </authorList>
    </citation>
    <scope>NUCLEOTIDE SEQUENCE</scope>
</reference>
<evidence type="ECO:0000256" key="1">
    <source>
        <dbReference type="ARBA" id="ARBA00009658"/>
    </source>
</evidence>
<dbReference type="AlphaFoldDB" id="A0A1J3CLY4"/>
<dbReference type="GO" id="GO:0016020">
    <property type="term" value="C:membrane"/>
    <property type="evidence" value="ECO:0007669"/>
    <property type="project" value="InterPro"/>
</dbReference>
<dbReference type="PRINTS" id="PR00679">
    <property type="entry name" value="PROHIBITIN"/>
</dbReference>
<gene>
    <name evidence="2" type="ORF">GA_TR14876_c0_g1_i1_g.45945</name>
</gene>
<dbReference type="EMBL" id="GEVI01023367">
    <property type="protein sequence ID" value="JAU08953.1"/>
    <property type="molecule type" value="Transcribed_RNA"/>
</dbReference>
<organism evidence="2">
    <name type="scientific">Noccaea caerulescens</name>
    <name type="common">Alpine penny-cress</name>
    <name type="synonym">Thlaspi caerulescens</name>
    <dbReference type="NCBI Taxonomy" id="107243"/>
    <lineage>
        <taxon>Eukaryota</taxon>
        <taxon>Viridiplantae</taxon>
        <taxon>Streptophyta</taxon>
        <taxon>Embryophyta</taxon>
        <taxon>Tracheophyta</taxon>
        <taxon>Spermatophyta</taxon>
        <taxon>Magnoliopsida</taxon>
        <taxon>eudicotyledons</taxon>
        <taxon>Gunneridae</taxon>
        <taxon>Pentapetalae</taxon>
        <taxon>rosids</taxon>
        <taxon>malvids</taxon>
        <taxon>Brassicales</taxon>
        <taxon>Brassicaceae</taxon>
        <taxon>Coluteocarpeae</taxon>
        <taxon>Noccaea</taxon>
    </lineage>
</organism>
<sequence>MQGIRMGMLLSNSTCMLLYNSTLCLQGQISRLDFMRFIKQKGNLVNDNKGKEEICSNKGYLLQVIIIIQSHSVLGLLVMSRPDVSRLPKTFNHLGLEYAEKVLPAIGNEVLKAVVAL</sequence>
<evidence type="ECO:0000313" key="2">
    <source>
        <dbReference type="EMBL" id="JAU08953.1"/>
    </source>
</evidence>
<accession>A0A1J3CLY4</accession>
<name>A0A1J3CLY4_NOCCA</name>